<keyword evidence="2" id="KW-1185">Reference proteome</keyword>
<dbReference type="AlphaFoldDB" id="A0AAF0CW20"/>
<name>A0AAF0CW20_9ENTE</name>
<protein>
    <submittedName>
        <fullName evidence="1">Uncharacterized protein</fullName>
    </submittedName>
</protein>
<sequence length="178" mass="20868">MHQAMVKIIMDRVLSQFGTETNFCQVYLGISQEEWVNWKKGTQVLESEIMQKIKGLFSDYEWMLLQKIIRQTVLFPEKRHYVVEEYKRVKSVIAKQWLHTGEAVVELISQKESYATQSAREIGKEVINLKVSMNYGIWGYDDILEFCLPAKIQQQIEDAPVDLLEWVNENLTDTYIGN</sequence>
<accession>A0AAF0CW20</accession>
<evidence type="ECO:0000313" key="2">
    <source>
        <dbReference type="Proteomes" id="UP001179647"/>
    </source>
</evidence>
<evidence type="ECO:0000313" key="1">
    <source>
        <dbReference type="EMBL" id="WEG73887.1"/>
    </source>
</evidence>
<dbReference type="EMBL" id="CP110232">
    <property type="protein sequence ID" value="WEG73887.1"/>
    <property type="molecule type" value="Genomic_DNA"/>
</dbReference>
<dbReference type="RefSeq" id="WP_275469686.1">
    <property type="nucleotide sequence ID" value="NZ_CP110232.1"/>
</dbReference>
<organism evidence="1 2">
    <name type="scientific">Vagococcus intermedius</name>
    <dbReference type="NCBI Taxonomy" id="2991418"/>
    <lineage>
        <taxon>Bacteria</taxon>
        <taxon>Bacillati</taxon>
        <taxon>Bacillota</taxon>
        <taxon>Bacilli</taxon>
        <taxon>Lactobacillales</taxon>
        <taxon>Enterococcaceae</taxon>
        <taxon>Vagococcus</taxon>
    </lineage>
</organism>
<dbReference type="KEGG" id="vie:OL234_02955"/>
<gene>
    <name evidence="1" type="ORF">OL234_02955</name>
</gene>
<reference evidence="1" key="1">
    <citation type="submission" date="2022-10" db="EMBL/GenBank/DDBJ databases">
        <title>Vagococcus sp. isolated from poultry meat.</title>
        <authorList>
            <person name="Johansson P."/>
            <person name="Bjorkroth J."/>
        </authorList>
    </citation>
    <scope>NUCLEOTIDE SEQUENCE</scope>
    <source>
        <strain evidence="1">STAA11</strain>
    </source>
</reference>
<proteinExistence type="predicted"/>
<dbReference type="Proteomes" id="UP001179647">
    <property type="component" value="Chromosome"/>
</dbReference>